<evidence type="ECO:0000313" key="2">
    <source>
        <dbReference type="EMBL" id="KAK4606990.1"/>
    </source>
</evidence>
<feature type="domain" description="Endonuclease/exonuclease/phosphatase" evidence="1">
    <location>
        <begin position="5"/>
        <end position="189"/>
    </location>
</feature>
<sequence>MSCLAWNCRGLGNPQAEDELENIIRAQDPLIVFLSETWSGRKQLEKLRCKIKYAGLFTVPSQGRGGGLALLWKSDVAVWVDSFSKYHIDVVVNGMTTEPWRFTGFYGEPNTSYREEAWSMLRMLGSKPHLPWCCMGDFNEILQTEEKRGGRTRPHVQTQAFREVLDFCGFIDLGFTGPKFTWHSRRHGYLIWERLDRGMANYDWIAKFPAATLRHLHCFSSDHRPIKVVFDPNSESQRWFRRPFRFEEMWLADSGCSDTVLRA</sequence>
<accession>A0AAN7G7T3</accession>
<evidence type="ECO:0000313" key="3">
    <source>
        <dbReference type="Proteomes" id="UP001324115"/>
    </source>
</evidence>
<dbReference type="Pfam" id="PF03372">
    <property type="entry name" value="Exo_endo_phos"/>
    <property type="match status" value="1"/>
</dbReference>
<dbReference type="PANTHER" id="PTHR33710:SF62">
    <property type="entry name" value="DUF4283 DOMAIN PROTEIN"/>
    <property type="match status" value="1"/>
</dbReference>
<proteinExistence type="predicted"/>
<evidence type="ECO:0000259" key="1">
    <source>
        <dbReference type="Pfam" id="PF03372"/>
    </source>
</evidence>
<dbReference type="GO" id="GO:0003824">
    <property type="term" value="F:catalytic activity"/>
    <property type="evidence" value="ECO:0007669"/>
    <property type="project" value="InterPro"/>
</dbReference>
<dbReference type="SUPFAM" id="SSF56219">
    <property type="entry name" value="DNase I-like"/>
    <property type="match status" value="1"/>
</dbReference>
<protein>
    <recommendedName>
        <fullName evidence="1">Endonuclease/exonuclease/phosphatase domain-containing protein</fullName>
    </recommendedName>
</protein>
<comment type="caution">
    <text evidence="2">The sequence shown here is derived from an EMBL/GenBank/DDBJ whole genome shotgun (WGS) entry which is preliminary data.</text>
</comment>
<dbReference type="InterPro" id="IPR005135">
    <property type="entry name" value="Endo/exonuclease/phosphatase"/>
</dbReference>
<gene>
    <name evidence="2" type="ORF">RGQ29_000983</name>
</gene>
<dbReference type="AlphaFoldDB" id="A0AAN7G7T3"/>
<dbReference type="EMBL" id="JAXUIC010000001">
    <property type="protein sequence ID" value="KAK4606990.1"/>
    <property type="molecule type" value="Genomic_DNA"/>
</dbReference>
<dbReference type="Proteomes" id="UP001324115">
    <property type="component" value="Unassembled WGS sequence"/>
</dbReference>
<dbReference type="PANTHER" id="PTHR33710">
    <property type="entry name" value="BNAC02G09200D PROTEIN"/>
    <property type="match status" value="1"/>
</dbReference>
<name>A0AAN7G7T3_QUERU</name>
<organism evidence="2 3">
    <name type="scientific">Quercus rubra</name>
    <name type="common">Northern red oak</name>
    <name type="synonym">Quercus borealis</name>
    <dbReference type="NCBI Taxonomy" id="3512"/>
    <lineage>
        <taxon>Eukaryota</taxon>
        <taxon>Viridiplantae</taxon>
        <taxon>Streptophyta</taxon>
        <taxon>Embryophyta</taxon>
        <taxon>Tracheophyta</taxon>
        <taxon>Spermatophyta</taxon>
        <taxon>Magnoliopsida</taxon>
        <taxon>eudicotyledons</taxon>
        <taxon>Gunneridae</taxon>
        <taxon>Pentapetalae</taxon>
        <taxon>rosids</taxon>
        <taxon>fabids</taxon>
        <taxon>Fagales</taxon>
        <taxon>Fagaceae</taxon>
        <taxon>Quercus</taxon>
    </lineage>
</organism>
<dbReference type="InterPro" id="IPR036691">
    <property type="entry name" value="Endo/exonu/phosph_ase_sf"/>
</dbReference>
<reference evidence="2 3" key="1">
    <citation type="journal article" date="2023" name="G3 (Bethesda)">
        <title>A haplotype-resolved chromosome-scale genome for Quercus rubra L. provides insights into the genetics of adaptive traits for red oak species.</title>
        <authorList>
            <person name="Kapoor B."/>
            <person name="Jenkins J."/>
            <person name="Schmutz J."/>
            <person name="Zhebentyayeva T."/>
            <person name="Kuelheim C."/>
            <person name="Coggeshall M."/>
            <person name="Heim C."/>
            <person name="Lasky J.R."/>
            <person name="Leites L."/>
            <person name="Islam-Faridi N."/>
            <person name="Romero-Severson J."/>
            <person name="DeLeo V.L."/>
            <person name="Lucas S.M."/>
            <person name="Lazic D."/>
            <person name="Gailing O."/>
            <person name="Carlson J."/>
            <person name="Staton M."/>
        </authorList>
    </citation>
    <scope>NUCLEOTIDE SEQUENCE [LARGE SCALE GENOMIC DNA]</scope>
    <source>
        <strain evidence="2">Pseudo-F2</strain>
    </source>
</reference>
<keyword evidence="3" id="KW-1185">Reference proteome</keyword>
<dbReference type="Gene3D" id="3.60.10.10">
    <property type="entry name" value="Endonuclease/exonuclease/phosphatase"/>
    <property type="match status" value="1"/>
</dbReference>